<keyword evidence="2" id="KW-0812">Transmembrane</keyword>
<dbReference type="Proteomes" id="UP000321291">
    <property type="component" value="Chromosome"/>
</dbReference>
<feature type="region of interest" description="Disordered" evidence="1">
    <location>
        <begin position="1"/>
        <end position="28"/>
    </location>
</feature>
<name>A0A5B8VP92_9BACT</name>
<evidence type="ECO:0000313" key="4">
    <source>
        <dbReference type="Proteomes" id="UP000321291"/>
    </source>
</evidence>
<dbReference type="RefSeq" id="WP_146783005.1">
    <property type="nucleotide sequence ID" value="NZ_CP042434.1"/>
</dbReference>
<feature type="transmembrane region" description="Helical" evidence="2">
    <location>
        <begin position="40"/>
        <end position="58"/>
    </location>
</feature>
<keyword evidence="2" id="KW-0472">Membrane</keyword>
<dbReference type="EMBL" id="CP042434">
    <property type="protein sequence ID" value="QEC72496.1"/>
    <property type="molecule type" value="Genomic_DNA"/>
</dbReference>
<protein>
    <submittedName>
        <fullName evidence="3">Uncharacterized protein</fullName>
    </submittedName>
</protein>
<organism evidence="3 4">
    <name type="scientific">Arachidicoccus ginsenosidivorans</name>
    <dbReference type="NCBI Taxonomy" id="496057"/>
    <lineage>
        <taxon>Bacteria</taxon>
        <taxon>Pseudomonadati</taxon>
        <taxon>Bacteroidota</taxon>
        <taxon>Chitinophagia</taxon>
        <taxon>Chitinophagales</taxon>
        <taxon>Chitinophagaceae</taxon>
        <taxon>Arachidicoccus</taxon>
    </lineage>
</organism>
<evidence type="ECO:0000313" key="3">
    <source>
        <dbReference type="EMBL" id="QEC72496.1"/>
    </source>
</evidence>
<gene>
    <name evidence="3" type="ORF">FSB73_13240</name>
</gene>
<evidence type="ECO:0000256" key="1">
    <source>
        <dbReference type="SAM" id="MobiDB-lite"/>
    </source>
</evidence>
<sequence>MQEHSIGAEQKTQVPKMPPTKQPLDAPENRPPLFKRWRSWYVLVIGVLALLILLFYLFTNRYD</sequence>
<evidence type="ECO:0000256" key="2">
    <source>
        <dbReference type="SAM" id="Phobius"/>
    </source>
</evidence>
<proteinExistence type="predicted"/>
<accession>A0A5B8VP92</accession>
<dbReference type="AlphaFoldDB" id="A0A5B8VP92"/>
<reference evidence="3 4" key="1">
    <citation type="journal article" date="2017" name="Int. J. Syst. Evol. Microbiol.">
        <title>Arachidicoccus ginsenosidivorans sp. nov., with ginsenoside-converting activity isolated from ginseng cultivating soil.</title>
        <authorList>
            <person name="Siddiqi M.Z."/>
            <person name="Aslam Z."/>
            <person name="Im W.T."/>
        </authorList>
    </citation>
    <scope>NUCLEOTIDE SEQUENCE [LARGE SCALE GENOMIC DNA]</scope>
    <source>
        <strain evidence="3 4">Gsoil 809</strain>
    </source>
</reference>
<keyword evidence="4" id="KW-1185">Reference proteome</keyword>
<dbReference type="KEGG" id="agi:FSB73_13240"/>
<keyword evidence="2" id="KW-1133">Transmembrane helix</keyword>